<name>A0A9W6ZAG8_9STRA</name>
<sequence>TFPAGASKTRLTLLKHETLHASFLVPSPNNENVRDRRVSENKPASLYKRCISYL</sequence>
<gene>
    <name evidence="1" type="ORF">TrRE_jg2200</name>
</gene>
<evidence type="ECO:0000313" key="1">
    <source>
        <dbReference type="EMBL" id="GMH50579.1"/>
    </source>
</evidence>
<comment type="caution">
    <text evidence="1">The sequence shown here is derived from an EMBL/GenBank/DDBJ whole genome shotgun (WGS) entry which is preliminary data.</text>
</comment>
<dbReference type="Proteomes" id="UP001165082">
    <property type="component" value="Unassembled WGS sequence"/>
</dbReference>
<dbReference type="AlphaFoldDB" id="A0A9W6ZAG8"/>
<proteinExistence type="predicted"/>
<keyword evidence="2" id="KW-1185">Reference proteome</keyword>
<organism evidence="1 2">
    <name type="scientific">Triparma retinervis</name>
    <dbReference type="NCBI Taxonomy" id="2557542"/>
    <lineage>
        <taxon>Eukaryota</taxon>
        <taxon>Sar</taxon>
        <taxon>Stramenopiles</taxon>
        <taxon>Ochrophyta</taxon>
        <taxon>Bolidophyceae</taxon>
        <taxon>Parmales</taxon>
        <taxon>Triparmaceae</taxon>
        <taxon>Triparma</taxon>
    </lineage>
</organism>
<feature type="non-terminal residue" evidence="1">
    <location>
        <position position="1"/>
    </location>
</feature>
<reference evidence="1" key="1">
    <citation type="submission" date="2022-07" db="EMBL/GenBank/DDBJ databases">
        <title>Genome analysis of Parmales, a sister group of diatoms, reveals the evolutionary specialization of diatoms from phago-mixotrophs to photoautotrophs.</title>
        <authorList>
            <person name="Ban H."/>
            <person name="Sato S."/>
            <person name="Yoshikawa S."/>
            <person name="Kazumasa Y."/>
            <person name="Nakamura Y."/>
            <person name="Ichinomiya M."/>
            <person name="Saitoh K."/>
            <person name="Sato N."/>
            <person name="Blanc-Mathieu R."/>
            <person name="Endo H."/>
            <person name="Kuwata A."/>
            <person name="Ogata H."/>
        </authorList>
    </citation>
    <scope>NUCLEOTIDE SEQUENCE</scope>
</reference>
<accession>A0A9W6ZAG8</accession>
<protein>
    <submittedName>
        <fullName evidence="1">Uncharacterized protein</fullName>
    </submittedName>
</protein>
<evidence type="ECO:0000313" key="2">
    <source>
        <dbReference type="Proteomes" id="UP001165082"/>
    </source>
</evidence>
<dbReference type="EMBL" id="BRXZ01001951">
    <property type="protein sequence ID" value="GMH50579.1"/>
    <property type="molecule type" value="Genomic_DNA"/>
</dbReference>